<accession>M1T1Q6</accession>
<dbReference type="CDD" id="cd01392">
    <property type="entry name" value="HTH_LacI"/>
    <property type="match status" value="1"/>
</dbReference>
<dbReference type="Pfam" id="PF00356">
    <property type="entry name" value="LacI"/>
    <property type="match status" value="1"/>
</dbReference>
<evidence type="ECO:0000256" key="4">
    <source>
        <dbReference type="ARBA" id="ARBA00023163"/>
    </source>
</evidence>
<keyword evidence="4" id="KW-0804">Transcription</keyword>
<keyword evidence="1" id="KW-0678">Repressor</keyword>
<evidence type="ECO:0000256" key="2">
    <source>
        <dbReference type="ARBA" id="ARBA00023015"/>
    </source>
</evidence>
<dbReference type="GO" id="GO:0003700">
    <property type="term" value="F:DNA-binding transcription factor activity"/>
    <property type="evidence" value="ECO:0007669"/>
    <property type="project" value="TreeGrafter"/>
</dbReference>
<organism evidence="6">
    <name type="scientific">Levilactobacillus brevis</name>
    <name type="common">Lactobacillus brevis</name>
    <dbReference type="NCBI Taxonomy" id="1580"/>
    <lineage>
        <taxon>Bacteria</taxon>
        <taxon>Bacillati</taxon>
        <taxon>Bacillota</taxon>
        <taxon>Bacilli</taxon>
        <taxon>Lactobacillales</taxon>
        <taxon>Lactobacillaceae</taxon>
        <taxon>Levilactobacillus</taxon>
    </lineage>
</organism>
<dbReference type="InterPro" id="IPR028082">
    <property type="entry name" value="Peripla_BP_I"/>
</dbReference>
<evidence type="ECO:0000256" key="1">
    <source>
        <dbReference type="ARBA" id="ARBA00022491"/>
    </source>
</evidence>
<dbReference type="PANTHER" id="PTHR30146:SF148">
    <property type="entry name" value="HTH-TYPE TRANSCRIPTIONAL REPRESSOR PURR-RELATED"/>
    <property type="match status" value="1"/>
</dbReference>
<reference evidence="6" key="1">
    <citation type="journal article" date="2012" name="Appl. Environ. Microbiol.">
        <title>Evidence of two functionally distinct ornithine decarboxylation systems in lactic Acid bacteria.</title>
        <authorList>
            <person name="Romano A."/>
            <person name="Trip H."/>
            <person name="Lonvaud-Funel A."/>
            <person name="Lolkema J.S."/>
            <person name="Lucas P.M."/>
        </authorList>
    </citation>
    <scope>NUCLEOTIDE SEQUENCE</scope>
    <source>
        <strain evidence="6">IOEB 9906</strain>
    </source>
</reference>
<dbReference type="SUPFAM" id="SSF47413">
    <property type="entry name" value="lambda repressor-like DNA-binding domains"/>
    <property type="match status" value="1"/>
</dbReference>
<evidence type="ECO:0000313" key="6">
    <source>
        <dbReference type="EMBL" id="AGG35758.1"/>
    </source>
</evidence>
<evidence type="ECO:0000256" key="3">
    <source>
        <dbReference type="ARBA" id="ARBA00023125"/>
    </source>
</evidence>
<dbReference type="InterPro" id="IPR000843">
    <property type="entry name" value="HTH_LacI"/>
</dbReference>
<dbReference type="SMART" id="SM00354">
    <property type="entry name" value="HTH_LACI"/>
    <property type="match status" value="1"/>
</dbReference>
<proteinExistence type="predicted"/>
<dbReference type="Gene3D" id="3.40.50.2300">
    <property type="match status" value="2"/>
</dbReference>
<evidence type="ECO:0000259" key="5">
    <source>
        <dbReference type="PROSITE" id="PS50932"/>
    </source>
</evidence>
<dbReference type="GO" id="GO:0000976">
    <property type="term" value="F:transcription cis-regulatory region binding"/>
    <property type="evidence" value="ECO:0007669"/>
    <property type="project" value="TreeGrafter"/>
</dbReference>
<keyword evidence="2" id="KW-0805">Transcription regulation</keyword>
<feature type="domain" description="HTH lacI-type" evidence="5">
    <location>
        <begin position="5"/>
        <end position="65"/>
    </location>
</feature>
<dbReference type="InterPro" id="IPR010982">
    <property type="entry name" value="Lambda_DNA-bd_dom_sf"/>
</dbReference>
<name>M1T1Q6_LEVBR</name>
<dbReference type="EMBL" id="JN120479">
    <property type="protein sequence ID" value="AGG35758.1"/>
    <property type="molecule type" value="Genomic_DNA"/>
</dbReference>
<sequence>MVKRVTITDIAKAAKISPTTVSLILNGKGERFSQETCERVFYLRDRLGYRVEKQVSSPKHKQLKRIGVVIPNFNQSFYNQVITGIQKSAGPNVLITIYEGANFSEEMQSGLRWIFEESLDGLILCGPFIDVETLYGWAETEELPIVIVNSQSSVDDSDVWIDLHRAGQLAAEYLLDNGHRDIAVVVPENYTATNEVLLSGFKEGMQEYHEELAEADIYPIVPTLQAGYELAKKVVLNKYTAVFAGGDEMAIGIMRGLVANGRHLPADQSVLGFGNSELGDYTTPQLSSIDIPSSDIGRAAFDKLEELGKNNSASRENLLLPIGINKRFSVKHI</sequence>
<dbReference type="Gene3D" id="1.10.260.40">
    <property type="entry name" value="lambda repressor-like DNA-binding domains"/>
    <property type="match status" value="1"/>
</dbReference>
<reference evidence="6" key="2">
    <citation type="submission" date="2013-02" db="EMBL/GenBank/DDBJ databases">
        <authorList>
            <person name="Romano A."/>
            <person name="Ladero V."/>
            <person name="Alvarez M.A."/>
            <person name="Lucas P.M."/>
        </authorList>
    </citation>
    <scope>NUCLEOTIDE SEQUENCE</scope>
    <source>
        <strain evidence="6">IOEB 9906</strain>
    </source>
</reference>
<dbReference type="SUPFAM" id="SSF53822">
    <property type="entry name" value="Periplasmic binding protein-like I"/>
    <property type="match status" value="1"/>
</dbReference>
<keyword evidence="3" id="KW-0238">DNA-binding</keyword>
<protein>
    <submittedName>
        <fullName evidence="6">Ribose operon repressor</fullName>
    </submittedName>
</protein>
<dbReference type="PANTHER" id="PTHR30146">
    <property type="entry name" value="LACI-RELATED TRANSCRIPTIONAL REPRESSOR"/>
    <property type="match status" value="1"/>
</dbReference>
<dbReference type="PROSITE" id="PS50932">
    <property type="entry name" value="HTH_LACI_2"/>
    <property type="match status" value="1"/>
</dbReference>
<dbReference type="InterPro" id="IPR046335">
    <property type="entry name" value="LacI/GalR-like_sensor"/>
</dbReference>
<dbReference type="CDD" id="cd06267">
    <property type="entry name" value="PBP1_LacI_sugar_binding-like"/>
    <property type="match status" value="1"/>
</dbReference>
<dbReference type="Pfam" id="PF13377">
    <property type="entry name" value="Peripla_BP_3"/>
    <property type="match status" value="1"/>
</dbReference>
<dbReference type="AlphaFoldDB" id="M1T1Q6"/>